<gene>
    <name evidence="1" type="ORF">G5714_014547</name>
</gene>
<keyword evidence="2" id="KW-1185">Reference proteome</keyword>
<organism evidence="1 2">
    <name type="scientific">Onychostoma macrolepis</name>
    <dbReference type="NCBI Taxonomy" id="369639"/>
    <lineage>
        <taxon>Eukaryota</taxon>
        <taxon>Metazoa</taxon>
        <taxon>Chordata</taxon>
        <taxon>Craniata</taxon>
        <taxon>Vertebrata</taxon>
        <taxon>Euteleostomi</taxon>
        <taxon>Actinopterygii</taxon>
        <taxon>Neopterygii</taxon>
        <taxon>Teleostei</taxon>
        <taxon>Ostariophysi</taxon>
        <taxon>Cypriniformes</taxon>
        <taxon>Cyprinidae</taxon>
        <taxon>Acrossocheilinae</taxon>
        <taxon>Onychostoma</taxon>
    </lineage>
</organism>
<evidence type="ECO:0000313" key="1">
    <source>
        <dbReference type="EMBL" id="KAF4105216.1"/>
    </source>
</evidence>
<dbReference type="AlphaFoldDB" id="A0A7J6CDP9"/>
<sequence length="75" mass="8402">MPDHPSPVPLEVALTVMANQDPRCHHIIELLGWTWFGPVGRGEEGQSCGAGRPRLRLASWLKTLVLPVYVYHLQC</sequence>
<dbReference type="EMBL" id="JAAMOB010000014">
    <property type="protein sequence ID" value="KAF4105216.1"/>
    <property type="molecule type" value="Genomic_DNA"/>
</dbReference>
<dbReference type="Proteomes" id="UP000579812">
    <property type="component" value="Unassembled WGS sequence"/>
</dbReference>
<reference evidence="1 2" key="1">
    <citation type="submission" date="2020-04" db="EMBL/GenBank/DDBJ databases">
        <title>Chromosome-level genome assembly of a cyprinid fish Onychostoma macrolepis by integration of Nanopore Sequencing, Bionano and Hi-C technology.</title>
        <authorList>
            <person name="Wang D."/>
        </authorList>
    </citation>
    <scope>NUCLEOTIDE SEQUENCE [LARGE SCALE GENOMIC DNA]</scope>
    <source>
        <strain evidence="1">SWU-2019</strain>
        <tissue evidence="1">Muscle</tissue>
    </source>
</reference>
<accession>A0A7J6CDP9</accession>
<comment type="caution">
    <text evidence="1">The sequence shown here is derived from an EMBL/GenBank/DDBJ whole genome shotgun (WGS) entry which is preliminary data.</text>
</comment>
<proteinExistence type="predicted"/>
<evidence type="ECO:0000313" key="2">
    <source>
        <dbReference type="Proteomes" id="UP000579812"/>
    </source>
</evidence>
<protein>
    <submittedName>
        <fullName evidence="1">Uncharacterized protein</fullName>
    </submittedName>
</protein>
<name>A0A7J6CDP9_9TELE</name>